<dbReference type="EMBL" id="JAGPXC010000001">
    <property type="protein sequence ID" value="KAH6660650.1"/>
    <property type="molecule type" value="Genomic_DNA"/>
</dbReference>
<protein>
    <submittedName>
        <fullName evidence="5">DNA polymerase phi-domain-containing protein</fullName>
    </submittedName>
</protein>
<evidence type="ECO:0000256" key="2">
    <source>
        <dbReference type="ARBA" id="ARBA00006809"/>
    </source>
</evidence>
<evidence type="ECO:0000256" key="4">
    <source>
        <dbReference type="SAM" id="MobiDB-lite"/>
    </source>
</evidence>
<keyword evidence="3" id="KW-0539">Nucleus</keyword>
<reference evidence="5" key="1">
    <citation type="journal article" date="2021" name="Nat. Commun.">
        <title>Genetic determinants of endophytism in the Arabidopsis root mycobiome.</title>
        <authorList>
            <person name="Mesny F."/>
            <person name="Miyauchi S."/>
            <person name="Thiergart T."/>
            <person name="Pickel B."/>
            <person name="Atanasova L."/>
            <person name="Karlsson M."/>
            <person name="Huettel B."/>
            <person name="Barry K.W."/>
            <person name="Haridas S."/>
            <person name="Chen C."/>
            <person name="Bauer D."/>
            <person name="Andreopoulos W."/>
            <person name="Pangilinan J."/>
            <person name="LaButti K."/>
            <person name="Riley R."/>
            <person name="Lipzen A."/>
            <person name="Clum A."/>
            <person name="Drula E."/>
            <person name="Henrissat B."/>
            <person name="Kohler A."/>
            <person name="Grigoriev I.V."/>
            <person name="Martin F.M."/>
            <person name="Hacquard S."/>
        </authorList>
    </citation>
    <scope>NUCLEOTIDE SEQUENCE</scope>
    <source>
        <strain evidence="5">MPI-SDFR-AT-0073</strain>
    </source>
</reference>
<dbReference type="Proteomes" id="UP000758603">
    <property type="component" value="Unassembled WGS sequence"/>
</dbReference>
<comment type="caution">
    <text evidence="5">The sequence shown here is derived from an EMBL/GenBank/DDBJ whole genome shotgun (WGS) entry which is preliminary data.</text>
</comment>
<gene>
    <name evidence="5" type="ORF">BKA67DRAFT_61261</name>
</gene>
<sequence length="1002" mass="111378">MGGKRKRGAKANISGNQPSRKKAKNGDVVAVVAPQDLELDKSAFPEKLDVENRKREARIYDLLGSFDSTEHIAAADAAITGLLSSEEPALKRHLEYRLFRGLASSRNAARIGYSLVLTEILGQLFGKEKLAESKYPGLTFDNVLSILLEKTQPSGGISGPEERDHYFGQLFGLKSFVEAKILFGEDNSRWQTVLDLLLKLADKKVWMKSHTAWVIVQALPQMGQERAGELLKKLADAGWGKTAEGVGIWIQVARIYPKLKVPSKPWADPLATKSIPELANVLKENVKQDTGDKDVPKSKVATSSWNSQLHFVWDIILAYFTAQTETAKGIDSERFTLFWNTVVDDGLFSKNASEQQKYRGFMIFQKFLGGLAAIKNATLVKELFSRNLMKCLINQAAKEDRYLHLAANKSLKTIEDVVEVEPTFLLPVLAQLLGKNGAYDFDQRTKSKTIEKLLQTPFVEDADAIFALLRNPVKALNDDDAPEAERLRRAYADYLVKICTSDKPLAGGDSREAKSRGKILETAINQMTSCAYSKKDDSFSPELSTKTRDYFRNRLESAFAKLTKRQEDYEYLCNAVLAIDATAVQMSAEIEAERKAATKTLKKLIKSSKSTKSSSSSLGFALLYAITILQLYNGDSDALNTLADLKQCSEKLNEADSDASALLVEILLSLVSRPSPMMRQVTQEVFGSFTSQMTADALERLTDPLTAEENLKGQQALFDAEDEEMLDVAEGSDASEGNEEDEDEEDEEDEDEVSEIGSDVEFVTLNGAAPDSEGESDDENEEEEDGDTQAYADLDAKLEEILGSHRLDKDKDADSSDDSDLSDSDMMEFDQKLAEVFKQRAQKPNKKKKNQDAKETMIIFKHRILDFLDSYVKKEAQNPLAFELLLPLLQTIRTTSTKEIGNKAIKVIGDFSDAVKKQKTKSGGTLELLQQVLQEAPKDQSHAFARAVSSSGLLIASSINDVEKVMDVYYSSLKDWALRGAAVQTSIFSEWLNWLQAHRKSQ</sequence>
<dbReference type="Pfam" id="PF04931">
    <property type="entry name" value="DNA_pol_phi"/>
    <property type="match status" value="1"/>
</dbReference>
<dbReference type="SUPFAM" id="SSF48371">
    <property type="entry name" value="ARM repeat"/>
    <property type="match status" value="1"/>
</dbReference>
<evidence type="ECO:0000313" key="6">
    <source>
        <dbReference type="Proteomes" id="UP000758603"/>
    </source>
</evidence>
<dbReference type="RefSeq" id="XP_045964781.1">
    <property type="nucleotide sequence ID" value="XM_046105399.1"/>
</dbReference>
<feature type="compositionally biased region" description="Acidic residues" evidence="4">
    <location>
        <begin position="736"/>
        <end position="754"/>
    </location>
</feature>
<evidence type="ECO:0000313" key="5">
    <source>
        <dbReference type="EMBL" id="KAH6660650.1"/>
    </source>
</evidence>
<feature type="region of interest" description="Disordered" evidence="4">
    <location>
        <begin position="1"/>
        <end position="27"/>
    </location>
</feature>
<dbReference type="InterPro" id="IPR016024">
    <property type="entry name" value="ARM-type_fold"/>
</dbReference>
<keyword evidence="6" id="KW-1185">Reference proteome</keyword>
<comment type="subcellular location">
    <subcellularLocation>
        <location evidence="1">Nucleus</location>
    </subcellularLocation>
</comment>
<dbReference type="GO" id="GO:0005730">
    <property type="term" value="C:nucleolus"/>
    <property type="evidence" value="ECO:0007669"/>
    <property type="project" value="InterPro"/>
</dbReference>
<feature type="compositionally biased region" description="Basic and acidic residues" evidence="4">
    <location>
        <begin position="803"/>
        <end position="814"/>
    </location>
</feature>
<feature type="compositionally biased region" description="Acidic residues" evidence="4">
    <location>
        <begin position="815"/>
        <end position="824"/>
    </location>
</feature>
<proteinExistence type="inferred from homology"/>
<comment type="similarity">
    <text evidence="2">Belongs to the MYBBP1A family.</text>
</comment>
<accession>A0A9P9A4V0</accession>
<feature type="region of interest" description="Disordered" evidence="4">
    <location>
        <begin position="729"/>
        <end position="787"/>
    </location>
</feature>
<dbReference type="AlphaFoldDB" id="A0A9P9A4V0"/>
<dbReference type="OrthoDB" id="342531at2759"/>
<feature type="region of interest" description="Disordered" evidence="4">
    <location>
        <begin position="803"/>
        <end position="824"/>
    </location>
</feature>
<dbReference type="GeneID" id="70134290"/>
<evidence type="ECO:0000256" key="1">
    <source>
        <dbReference type="ARBA" id="ARBA00004123"/>
    </source>
</evidence>
<dbReference type="PANTHER" id="PTHR13213">
    <property type="entry name" value="MYB-BINDING PROTEIN 1A FAMILY MEMBER"/>
    <property type="match status" value="1"/>
</dbReference>
<name>A0A9P9A4V0_9PEZI</name>
<dbReference type="GO" id="GO:0000182">
    <property type="term" value="F:rDNA binding"/>
    <property type="evidence" value="ECO:0007669"/>
    <property type="project" value="TreeGrafter"/>
</dbReference>
<evidence type="ECO:0000256" key="3">
    <source>
        <dbReference type="ARBA" id="ARBA00023242"/>
    </source>
</evidence>
<feature type="compositionally biased region" description="Acidic residues" evidence="4">
    <location>
        <begin position="772"/>
        <end position="787"/>
    </location>
</feature>
<dbReference type="GO" id="GO:0006355">
    <property type="term" value="P:regulation of DNA-templated transcription"/>
    <property type="evidence" value="ECO:0007669"/>
    <property type="project" value="InterPro"/>
</dbReference>
<dbReference type="PANTHER" id="PTHR13213:SF2">
    <property type="entry name" value="MYB-BINDING PROTEIN 1A"/>
    <property type="match status" value="1"/>
</dbReference>
<organism evidence="5 6">
    <name type="scientific">Truncatella angustata</name>
    <dbReference type="NCBI Taxonomy" id="152316"/>
    <lineage>
        <taxon>Eukaryota</taxon>
        <taxon>Fungi</taxon>
        <taxon>Dikarya</taxon>
        <taxon>Ascomycota</taxon>
        <taxon>Pezizomycotina</taxon>
        <taxon>Sordariomycetes</taxon>
        <taxon>Xylariomycetidae</taxon>
        <taxon>Amphisphaeriales</taxon>
        <taxon>Sporocadaceae</taxon>
        <taxon>Truncatella</taxon>
    </lineage>
</organism>
<dbReference type="InterPro" id="IPR007015">
    <property type="entry name" value="DNA_pol_V/MYBBP1A"/>
</dbReference>